<dbReference type="InterPro" id="IPR000873">
    <property type="entry name" value="AMP-dep_synth/lig_dom"/>
</dbReference>
<evidence type="ECO:0000259" key="2">
    <source>
        <dbReference type="Pfam" id="PF13193"/>
    </source>
</evidence>
<keyword evidence="3" id="KW-0436">Ligase</keyword>
<dbReference type="InterPro" id="IPR042099">
    <property type="entry name" value="ANL_N_sf"/>
</dbReference>
<feature type="domain" description="AMP-dependent synthetase/ligase" evidence="1">
    <location>
        <begin position="49"/>
        <end position="218"/>
    </location>
</feature>
<dbReference type="Gene3D" id="3.30.300.30">
    <property type="match status" value="1"/>
</dbReference>
<gene>
    <name evidence="3" type="primary">menE</name>
    <name evidence="3" type="ORF">GCM10025866_15070</name>
</gene>
<organism evidence="3 4">
    <name type="scientific">Naasia aerilata</name>
    <dbReference type="NCBI Taxonomy" id="1162966"/>
    <lineage>
        <taxon>Bacteria</taxon>
        <taxon>Bacillati</taxon>
        <taxon>Actinomycetota</taxon>
        <taxon>Actinomycetes</taxon>
        <taxon>Micrococcales</taxon>
        <taxon>Microbacteriaceae</taxon>
        <taxon>Naasia</taxon>
    </lineage>
</organism>
<dbReference type="Proteomes" id="UP001321498">
    <property type="component" value="Chromosome"/>
</dbReference>
<evidence type="ECO:0000313" key="3">
    <source>
        <dbReference type="EMBL" id="BDZ45598.1"/>
    </source>
</evidence>
<dbReference type="InterPro" id="IPR050237">
    <property type="entry name" value="ATP-dep_AMP-bd_enzyme"/>
</dbReference>
<name>A0ABM8GBK4_9MICO</name>
<protein>
    <submittedName>
        <fullName evidence="3">O-succinylbenzoic acid--CoA ligase</fullName>
    </submittedName>
</protein>
<feature type="domain" description="AMP-binding enzyme C-terminal" evidence="2">
    <location>
        <begin position="292"/>
        <end position="365"/>
    </location>
</feature>
<accession>A0ABM8GBK4</accession>
<dbReference type="PANTHER" id="PTHR43767:SF1">
    <property type="entry name" value="NONRIBOSOMAL PEPTIDE SYNTHASE PES1 (EUROFUNG)-RELATED"/>
    <property type="match status" value="1"/>
</dbReference>
<dbReference type="Gene3D" id="3.40.50.12780">
    <property type="entry name" value="N-terminal domain of ligase-like"/>
    <property type="match status" value="1"/>
</dbReference>
<dbReference type="RefSeq" id="WP_286278867.1">
    <property type="nucleotide sequence ID" value="NZ_AP027731.1"/>
</dbReference>
<evidence type="ECO:0000259" key="1">
    <source>
        <dbReference type="Pfam" id="PF00501"/>
    </source>
</evidence>
<dbReference type="Pfam" id="PF00501">
    <property type="entry name" value="AMP-binding"/>
    <property type="match status" value="1"/>
</dbReference>
<proteinExistence type="predicted"/>
<evidence type="ECO:0000313" key="4">
    <source>
        <dbReference type="Proteomes" id="UP001321498"/>
    </source>
</evidence>
<keyword evidence="4" id="KW-1185">Reference proteome</keyword>
<dbReference type="InterPro" id="IPR025110">
    <property type="entry name" value="AMP-bd_C"/>
</dbReference>
<dbReference type="PANTHER" id="PTHR43767">
    <property type="entry name" value="LONG-CHAIN-FATTY-ACID--COA LIGASE"/>
    <property type="match status" value="1"/>
</dbReference>
<dbReference type="GO" id="GO:0016874">
    <property type="term" value="F:ligase activity"/>
    <property type="evidence" value="ECO:0007669"/>
    <property type="project" value="UniProtKB-KW"/>
</dbReference>
<dbReference type="InterPro" id="IPR045851">
    <property type="entry name" value="AMP-bd_C_sf"/>
</dbReference>
<dbReference type="Pfam" id="PF13193">
    <property type="entry name" value="AMP-binding_C"/>
    <property type="match status" value="1"/>
</dbReference>
<sequence>MRDLAVLPPEPPLILEALRAALSGSGPAVLPLAPGASAEGIPPRVLQPVAAVVQTSGSAGTPKRVALSANALLASAAATQSALGGPGRWILALPVHYIAGLQVLVRAISSGGEPVLLGPGSFDPSGFAAAVLNQPQHDRIHTALVPAQVSALLEAAERDPAIRRALSRVDAALVGGQRLPEQLRLRALDAGFPVIRTYGASETSGGCVYDGVPLAGVSVRIVEGEVQLAGPMLAEEYLGDPARTEAAFVHADGLRWYRTGDAGTFEEGRLRVSGRRDDVLVSGGEKVSVGLVEAAVRELPGLEDAVVVAAPSDRWGEVPVVVLGRPVDTGLLDRVRAAVGERLGAAARPDRIETVAPLPTLPSGKPDRVALVARLAASAPPAAAGSGAP</sequence>
<dbReference type="SUPFAM" id="SSF56801">
    <property type="entry name" value="Acetyl-CoA synthetase-like"/>
    <property type="match status" value="1"/>
</dbReference>
<reference evidence="4" key="1">
    <citation type="journal article" date="2019" name="Int. J. Syst. Evol. Microbiol.">
        <title>The Global Catalogue of Microorganisms (GCM) 10K type strain sequencing project: providing services to taxonomists for standard genome sequencing and annotation.</title>
        <authorList>
            <consortium name="The Broad Institute Genomics Platform"/>
            <consortium name="The Broad Institute Genome Sequencing Center for Infectious Disease"/>
            <person name="Wu L."/>
            <person name="Ma J."/>
        </authorList>
    </citation>
    <scope>NUCLEOTIDE SEQUENCE [LARGE SCALE GENOMIC DNA]</scope>
    <source>
        <strain evidence="4">NBRC 108725</strain>
    </source>
</reference>
<dbReference type="EMBL" id="AP027731">
    <property type="protein sequence ID" value="BDZ45598.1"/>
    <property type="molecule type" value="Genomic_DNA"/>
</dbReference>